<dbReference type="Pfam" id="PF00089">
    <property type="entry name" value="Trypsin"/>
    <property type="match status" value="1"/>
</dbReference>
<comment type="caution">
    <text evidence="4">The sequence shown here is derived from an EMBL/GenBank/DDBJ whole genome shotgun (WGS) entry which is preliminary data.</text>
</comment>
<keyword evidence="4" id="KW-0812">Transmembrane</keyword>
<protein>
    <submittedName>
        <fullName evidence="4">Transmembrane protease serine 9</fullName>
    </submittedName>
</protein>
<dbReference type="GO" id="GO:0006508">
    <property type="term" value="P:proteolysis"/>
    <property type="evidence" value="ECO:0007669"/>
    <property type="project" value="UniProtKB-KW"/>
</dbReference>
<keyword evidence="1" id="KW-1015">Disulfide bond</keyword>
<evidence type="ECO:0000256" key="1">
    <source>
        <dbReference type="ARBA" id="ARBA00023157"/>
    </source>
</evidence>
<dbReference type="InterPro" id="IPR001254">
    <property type="entry name" value="Trypsin_dom"/>
</dbReference>
<accession>A0ABD2Q9M7</accession>
<evidence type="ECO:0000313" key="4">
    <source>
        <dbReference type="EMBL" id="KAL3316269.1"/>
    </source>
</evidence>
<dbReference type="Proteomes" id="UP001626550">
    <property type="component" value="Unassembled WGS sequence"/>
</dbReference>
<reference evidence="4 5" key="1">
    <citation type="submission" date="2024-11" db="EMBL/GenBank/DDBJ databases">
        <title>Adaptive evolution of stress response genes in parasites aligns with host niche diversity.</title>
        <authorList>
            <person name="Hahn C."/>
            <person name="Resl P."/>
        </authorList>
    </citation>
    <scope>NUCLEOTIDE SEQUENCE [LARGE SCALE GENOMIC DNA]</scope>
    <source>
        <strain evidence="4">EGGRZ-B1_66</strain>
        <tissue evidence="4">Body</tissue>
    </source>
</reference>
<keyword evidence="5" id="KW-1185">Reference proteome</keyword>
<evidence type="ECO:0000256" key="2">
    <source>
        <dbReference type="ARBA" id="ARBA00024195"/>
    </source>
</evidence>
<evidence type="ECO:0000313" key="5">
    <source>
        <dbReference type="Proteomes" id="UP001626550"/>
    </source>
</evidence>
<dbReference type="InterPro" id="IPR043504">
    <property type="entry name" value="Peptidase_S1_PA_chymotrypsin"/>
</dbReference>
<organism evidence="4 5">
    <name type="scientific">Cichlidogyrus casuarinus</name>
    <dbReference type="NCBI Taxonomy" id="1844966"/>
    <lineage>
        <taxon>Eukaryota</taxon>
        <taxon>Metazoa</taxon>
        <taxon>Spiralia</taxon>
        <taxon>Lophotrochozoa</taxon>
        <taxon>Platyhelminthes</taxon>
        <taxon>Monogenea</taxon>
        <taxon>Monopisthocotylea</taxon>
        <taxon>Dactylogyridea</taxon>
        <taxon>Ancyrocephalidae</taxon>
        <taxon>Cichlidogyrus</taxon>
    </lineage>
</organism>
<dbReference type="GO" id="GO:0008233">
    <property type="term" value="F:peptidase activity"/>
    <property type="evidence" value="ECO:0007669"/>
    <property type="project" value="UniProtKB-KW"/>
</dbReference>
<evidence type="ECO:0000259" key="3">
    <source>
        <dbReference type="PROSITE" id="PS50240"/>
    </source>
</evidence>
<dbReference type="Gene3D" id="2.40.10.10">
    <property type="entry name" value="Trypsin-like serine proteases"/>
    <property type="match status" value="1"/>
</dbReference>
<comment type="similarity">
    <text evidence="2">Belongs to the peptidase S1 family. CLIP subfamily.</text>
</comment>
<dbReference type="InterPro" id="IPR009003">
    <property type="entry name" value="Peptidase_S1_PA"/>
</dbReference>
<dbReference type="InterPro" id="IPR051487">
    <property type="entry name" value="Ser/Thr_Proteases_Immune/Dev"/>
</dbReference>
<sequence>MTSTLKNDIGLIKLERPVNLKEYPHIKLAELATNEKFPKAGDVCKMAGWGLKRDGKVAPDAQFLQTNAVDSTLCSKTDENFNVKEQFCEQPRSGNKTTAGGDSGSGILCSCDRGRTWSLAGLVSYGDAAEDFLPSVNVRVSAYHDWIDDTMTNEKPVTTRVDPEDDDMDHDLADYEDDTTVNNADWYYNWDNTPADTNS</sequence>
<dbReference type="PROSITE" id="PS50240">
    <property type="entry name" value="TRYPSIN_DOM"/>
    <property type="match status" value="1"/>
</dbReference>
<proteinExistence type="inferred from homology"/>
<dbReference type="EMBL" id="JBJKFK010000571">
    <property type="protein sequence ID" value="KAL3316269.1"/>
    <property type="molecule type" value="Genomic_DNA"/>
</dbReference>
<gene>
    <name evidence="4" type="primary">TMPRSS9_1</name>
    <name evidence="4" type="ORF">Ciccas_005095</name>
</gene>
<feature type="domain" description="Peptidase S1" evidence="3">
    <location>
        <begin position="1"/>
        <end position="152"/>
    </location>
</feature>
<dbReference type="SMART" id="SM00020">
    <property type="entry name" value="Tryp_SPc"/>
    <property type="match status" value="1"/>
</dbReference>
<keyword evidence="4" id="KW-0645">Protease</keyword>
<keyword evidence="4" id="KW-0472">Membrane</keyword>
<name>A0ABD2Q9M7_9PLAT</name>
<dbReference type="SUPFAM" id="SSF50494">
    <property type="entry name" value="Trypsin-like serine proteases"/>
    <property type="match status" value="1"/>
</dbReference>
<keyword evidence="4" id="KW-0378">Hydrolase</keyword>
<dbReference type="AlphaFoldDB" id="A0ABD2Q9M7"/>
<dbReference type="PANTHER" id="PTHR24256">
    <property type="entry name" value="TRYPTASE-RELATED"/>
    <property type="match status" value="1"/>
</dbReference>